<sequence>MKRKITYYMLPEYPVTIIEDTEEGGFTIYLPDCPGCVTCCQKWEDIPVAIADAQREWMEAVLENATPPEEEHQEKDLDYYMELNYNVDVLKHDENGYTVGIRELPWITARNQSMNVAFELLDCSKDSWLQDAVKSGFPIPEPPREEIQRLCEEVIKETEDD</sequence>
<proteinExistence type="predicted"/>
<dbReference type="InterPro" id="IPR035069">
    <property type="entry name" value="TTHA1013/TTHA0281-like"/>
</dbReference>
<accession>A0A411ZSV5</accession>
<dbReference type="Gene3D" id="3.30.160.250">
    <property type="match status" value="1"/>
</dbReference>
<comment type="caution">
    <text evidence="2">The sequence shown here is derived from an EMBL/GenBank/DDBJ whole genome shotgun (WGS) entry which is preliminary data.</text>
</comment>
<protein>
    <recommendedName>
        <fullName evidence="1">HicB-like antitoxin of toxin-antitoxin system domain-containing protein</fullName>
    </recommendedName>
</protein>
<dbReference type="EMBL" id="QRSS01000005">
    <property type="protein sequence ID" value="RGQ05898.1"/>
    <property type="molecule type" value="Genomic_DNA"/>
</dbReference>
<dbReference type="SUPFAM" id="SSF143100">
    <property type="entry name" value="TTHA1013/TTHA0281-like"/>
    <property type="match status" value="2"/>
</dbReference>
<dbReference type="RefSeq" id="WP_118044500.1">
    <property type="nucleotide sequence ID" value="NZ_QRSS01000005.1"/>
</dbReference>
<dbReference type="Proteomes" id="UP000283585">
    <property type="component" value="Unassembled WGS sequence"/>
</dbReference>
<dbReference type="InterPro" id="IPR031807">
    <property type="entry name" value="HicB-like"/>
</dbReference>
<feature type="domain" description="HicB-like antitoxin of toxin-antitoxin system" evidence="1">
    <location>
        <begin position="13"/>
        <end position="69"/>
    </location>
</feature>
<evidence type="ECO:0000313" key="3">
    <source>
        <dbReference type="Proteomes" id="UP000283585"/>
    </source>
</evidence>
<gene>
    <name evidence="2" type="ORF">DWZ12_05365</name>
</gene>
<dbReference type="Pfam" id="PF15919">
    <property type="entry name" value="HicB_lk_antitox"/>
    <property type="match status" value="1"/>
</dbReference>
<evidence type="ECO:0000313" key="2">
    <source>
        <dbReference type="EMBL" id="RGQ05898.1"/>
    </source>
</evidence>
<name>A0A411ZSV5_9FIRM</name>
<dbReference type="AlphaFoldDB" id="A0A411ZSV5"/>
<organism evidence="2 3">
    <name type="scientific">Blautia obeum</name>
    <dbReference type="NCBI Taxonomy" id="40520"/>
    <lineage>
        <taxon>Bacteria</taxon>
        <taxon>Bacillati</taxon>
        <taxon>Bacillota</taxon>
        <taxon>Clostridia</taxon>
        <taxon>Lachnospirales</taxon>
        <taxon>Lachnospiraceae</taxon>
        <taxon>Blautia</taxon>
    </lineage>
</organism>
<evidence type="ECO:0000259" key="1">
    <source>
        <dbReference type="Pfam" id="PF15919"/>
    </source>
</evidence>
<reference evidence="2 3" key="1">
    <citation type="submission" date="2018-08" db="EMBL/GenBank/DDBJ databases">
        <title>A genome reference for cultivated species of the human gut microbiota.</title>
        <authorList>
            <person name="Zou Y."/>
            <person name="Xue W."/>
            <person name="Luo G."/>
        </authorList>
    </citation>
    <scope>NUCLEOTIDE SEQUENCE [LARGE SCALE GENOMIC DNA]</scope>
    <source>
        <strain evidence="2 3">AF29-2BH</strain>
    </source>
</reference>